<evidence type="ECO:0000256" key="1">
    <source>
        <dbReference type="ARBA" id="ARBA00023015"/>
    </source>
</evidence>
<comment type="caution">
    <text evidence="4">The sequence shown here is derived from an EMBL/GenBank/DDBJ whole genome shotgun (WGS) entry which is preliminary data.</text>
</comment>
<sequence>MLIDEKLNKVKAELIEEMGVYFECQDILSPLSSRIFAYLALAGDDGVTFDEILEELKISKSSASTNLQLLQSMGRVGYYTKPGDRKRYFKVSFDNMVNRLDDKINSWKKEKELHIKVLDYRHKVLLANDKIDREIENRKDLSYNKHYIEFVDRMIENLHKLKSNLITVNQDK</sequence>
<organism evidence="4 5">
    <name type="scientific">Joostella atrarenae</name>
    <dbReference type="NCBI Taxonomy" id="679257"/>
    <lineage>
        <taxon>Bacteria</taxon>
        <taxon>Pseudomonadati</taxon>
        <taxon>Bacteroidota</taxon>
        <taxon>Flavobacteriia</taxon>
        <taxon>Flavobacteriales</taxon>
        <taxon>Flavobacteriaceae</taxon>
        <taxon>Joostella</taxon>
    </lineage>
</organism>
<keyword evidence="3" id="KW-0804">Transcription</keyword>
<reference evidence="4 5" key="1">
    <citation type="submission" date="2021-01" db="EMBL/GenBank/DDBJ databases">
        <title>Genome sequencing of Joostella atrarenae M1-2 (= KCTC 23194).</title>
        <authorList>
            <person name="Zakaria M.R."/>
            <person name="Lam M.Q."/>
            <person name="Chong C.S."/>
        </authorList>
    </citation>
    <scope>NUCLEOTIDE SEQUENCE [LARGE SCALE GENOMIC DNA]</scope>
    <source>
        <strain evidence="4 5">M1-2</strain>
    </source>
</reference>
<keyword evidence="2" id="KW-0238">DNA-binding</keyword>
<dbReference type="Proteomes" id="UP000829517">
    <property type="component" value="Unassembled WGS sequence"/>
</dbReference>
<evidence type="ECO:0000256" key="2">
    <source>
        <dbReference type="ARBA" id="ARBA00023125"/>
    </source>
</evidence>
<name>A0ABS9J0F4_9FLAO</name>
<protein>
    <submittedName>
        <fullName evidence="4">MarR family transcriptional regulator</fullName>
    </submittedName>
</protein>
<dbReference type="InterPro" id="IPR052362">
    <property type="entry name" value="HTH-GbsR_regulator"/>
</dbReference>
<gene>
    <name evidence="4" type="ORF">JM658_03185</name>
</gene>
<evidence type="ECO:0000313" key="5">
    <source>
        <dbReference type="Proteomes" id="UP000829517"/>
    </source>
</evidence>
<dbReference type="PANTHER" id="PTHR38465">
    <property type="entry name" value="HTH-TYPE TRANSCRIPTIONAL REGULATOR MJ1563-RELATED"/>
    <property type="match status" value="1"/>
</dbReference>
<dbReference type="SUPFAM" id="SSF46785">
    <property type="entry name" value="Winged helix' DNA-binding domain"/>
    <property type="match status" value="1"/>
</dbReference>
<keyword evidence="5" id="KW-1185">Reference proteome</keyword>
<dbReference type="RefSeq" id="WP_236957779.1">
    <property type="nucleotide sequence ID" value="NZ_JAETXX010000001.1"/>
</dbReference>
<dbReference type="PANTHER" id="PTHR38465:SF1">
    <property type="entry name" value="HTH-TYPE TRANSCRIPTIONAL REGULATOR MJ1563-RELATED"/>
    <property type="match status" value="1"/>
</dbReference>
<dbReference type="InterPro" id="IPR036388">
    <property type="entry name" value="WH-like_DNA-bd_sf"/>
</dbReference>
<dbReference type="Gene3D" id="1.10.10.10">
    <property type="entry name" value="Winged helix-like DNA-binding domain superfamily/Winged helix DNA-binding domain"/>
    <property type="match status" value="1"/>
</dbReference>
<evidence type="ECO:0000313" key="4">
    <source>
        <dbReference type="EMBL" id="MCF8713820.1"/>
    </source>
</evidence>
<evidence type="ECO:0000256" key="3">
    <source>
        <dbReference type="ARBA" id="ARBA00023163"/>
    </source>
</evidence>
<dbReference type="EMBL" id="JAETXX010000001">
    <property type="protein sequence ID" value="MCF8713820.1"/>
    <property type="molecule type" value="Genomic_DNA"/>
</dbReference>
<dbReference type="InterPro" id="IPR036390">
    <property type="entry name" value="WH_DNA-bd_sf"/>
</dbReference>
<accession>A0ABS9J0F4</accession>
<proteinExistence type="predicted"/>
<keyword evidence="1" id="KW-0805">Transcription regulation</keyword>